<accession>A0ABR4I9T1</accession>
<comment type="similarity">
    <text evidence="1">Belongs to the ATP-dependent AMP-binding enzyme family.</text>
</comment>
<evidence type="ECO:0000259" key="4">
    <source>
        <dbReference type="Pfam" id="PF13193"/>
    </source>
</evidence>
<dbReference type="EMBL" id="JBFXLS010000051">
    <property type="protein sequence ID" value="KAL2823618.1"/>
    <property type="molecule type" value="Genomic_DNA"/>
</dbReference>
<dbReference type="GO" id="GO:0016874">
    <property type="term" value="F:ligase activity"/>
    <property type="evidence" value="ECO:0007669"/>
    <property type="project" value="UniProtKB-KW"/>
</dbReference>
<dbReference type="InterPro" id="IPR042099">
    <property type="entry name" value="ANL_N_sf"/>
</dbReference>
<dbReference type="Pfam" id="PF13193">
    <property type="entry name" value="AMP-binding_C"/>
    <property type="match status" value="1"/>
</dbReference>
<dbReference type="InterPro" id="IPR000873">
    <property type="entry name" value="AMP-dep_synth/lig_dom"/>
</dbReference>
<dbReference type="Gene3D" id="3.30.300.30">
    <property type="match status" value="1"/>
</dbReference>
<proteinExistence type="inferred from homology"/>
<sequence length="551" mass="60675">MADIPSVSIWELLFERVQPPFPADHVIFQSASTDKVSIYSDVRDRSQQFGRALQSSSWGWSKGDILMVMSPNSIEMPPVIWGCHYAAGVVAPANPELSAAELAHQLANSRAKALVVHPQCVSVAVEALRLAGLPGERLLALDSNPNDVKTVSQFVQEAPENAGQAVGYTPVNPEDDLAYLVYSSGTTGRPKGVMISHSNVVAAILLQSSIESGHVNWQQDRALAVLPVYHIYGLICAMHLPIWLGIPTTYMEKFELRTFCGIIQERAITHAYVAPPIVLHLAKNPVVNQYDLKSLRMMTSGGAPLAGALIHELYQKHQLPVRQAYGLSETTSISHTQRWPDWQSGLGSSGPPLPGLEVKFVRTDGTIILVQEEGELWVRGPTVFKGYRDEPSMTAECLTSDGWFRTGDIGYEDNQRNLYITDRLKDMIKFKGYQVAPAELEDILFHHPAVKDAAVIGVINPDLQSEVPLAYIALNEGWAADEKAAGEILDYVGKRVIHYKRLRGGIIWSSQIPKTASGKILKRILRDRAGTVDKGKQIGAIDYSRYRAGKL</sequence>
<dbReference type="PANTHER" id="PTHR24096">
    <property type="entry name" value="LONG-CHAIN-FATTY-ACID--COA LIGASE"/>
    <property type="match status" value="1"/>
</dbReference>
<dbReference type="PANTHER" id="PTHR24096:SF149">
    <property type="entry name" value="AMP-BINDING DOMAIN-CONTAINING PROTEIN-RELATED"/>
    <property type="match status" value="1"/>
</dbReference>
<dbReference type="Gene3D" id="3.40.50.12780">
    <property type="entry name" value="N-terminal domain of ligase-like"/>
    <property type="match status" value="1"/>
</dbReference>
<organism evidence="5 6">
    <name type="scientific">Aspergillus cavernicola</name>
    <dbReference type="NCBI Taxonomy" id="176166"/>
    <lineage>
        <taxon>Eukaryota</taxon>
        <taxon>Fungi</taxon>
        <taxon>Dikarya</taxon>
        <taxon>Ascomycota</taxon>
        <taxon>Pezizomycotina</taxon>
        <taxon>Eurotiomycetes</taxon>
        <taxon>Eurotiomycetidae</taxon>
        <taxon>Eurotiales</taxon>
        <taxon>Aspergillaceae</taxon>
        <taxon>Aspergillus</taxon>
        <taxon>Aspergillus subgen. Nidulantes</taxon>
    </lineage>
</organism>
<dbReference type="Proteomes" id="UP001610335">
    <property type="component" value="Unassembled WGS sequence"/>
</dbReference>
<dbReference type="InterPro" id="IPR025110">
    <property type="entry name" value="AMP-bd_C"/>
</dbReference>
<dbReference type="InterPro" id="IPR045851">
    <property type="entry name" value="AMP-bd_C_sf"/>
</dbReference>
<evidence type="ECO:0000313" key="5">
    <source>
        <dbReference type="EMBL" id="KAL2823618.1"/>
    </source>
</evidence>
<name>A0ABR4I9T1_9EURO</name>
<keyword evidence="6" id="KW-1185">Reference proteome</keyword>
<evidence type="ECO:0000313" key="6">
    <source>
        <dbReference type="Proteomes" id="UP001610335"/>
    </source>
</evidence>
<dbReference type="PROSITE" id="PS00455">
    <property type="entry name" value="AMP_BINDING"/>
    <property type="match status" value="1"/>
</dbReference>
<dbReference type="Pfam" id="PF00501">
    <property type="entry name" value="AMP-binding"/>
    <property type="match status" value="1"/>
</dbReference>
<keyword evidence="2 5" id="KW-0436">Ligase</keyword>
<dbReference type="CDD" id="cd05911">
    <property type="entry name" value="Firefly_Luc_like"/>
    <property type="match status" value="1"/>
</dbReference>
<gene>
    <name evidence="5" type="ORF">BDW59DRAFT_163196</name>
</gene>
<evidence type="ECO:0000256" key="2">
    <source>
        <dbReference type="ARBA" id="ARBA00022598"/>
    </source>
</evidence>
<comment type="caution">
    <text evidence="5">The sequence shown here is derived from an EMBL/GenBank/DDBJ whole genome shotgun (WGS) entry which is preliminary data.</text>
</comment>
<protein>
    <submittedName>
        <fullName evidence="5">Phenylacetyl-CoA ligase</fullName>
    </submittedName>
</protein>
<reference evidence="5 6" key="1">
    <citation type="submission" date="2024-07" db="EMBL/GenBank/DDBJ databases">
        <title>Section-level genome sequencing and comparative genomics of Aspergillus sections Usti and Cavernicolus.</title>
        <authorList>
            <consortium name="Lawrence Berkeley National Laboratory"/>
            <person name="Nybo J.L."/>
            <person name="Vesth T.C."/>
            <person name="Theobald S."/>
            <person name="Frisvad J.C."/>
            <person name="Larsen T.O."/>
            <person name="Kjaerboelling I."/>
            <person name="Rothschild-Mancinelli K."/>
            <person name="Lyhne E.K."/>
            <person name="Kogle M.E."/>
            <person name="Barry K."/>
            <person name="Clum A."/>
            <person name="Na H."/>
            <person name="Ledsgaard L."/>
            <person name="Lin J."/>
            <person name="Lipzen A."/>
            <person name="Kuo A."/>
            <person name="Riley R."/>
            <person name="Mondo S."/>
            <person name="LaButti K."/>
            <person name="Haridas S."/>
            <person name="Pangalinan J."/>
            <person name="Salamov A.A."/>
            <person name="Simmons B.A."/>
            <person name="Magnuson J.K."/>
            <person name="Chen J."/>
            <person name="Drula E."/>
            <person name="Henrissat B."/>
            <person name="Wiebenga A."/>
            <person name="Lubbers R.J."/>
            <person name="Gomes A.C."/>
            <person name="Makela M.R."/>
            <person name="Stajich J."/>
            <person name="Grigoriev I.V."/>
            <person name="Mortensen U.H."/>
            <person name="De vries R.P."/>
            <person name="Baker S.E."/>
            <person name="Andersen M.R."/>
        </authorList>
    </citation>
    <scope>NUCLEOTIDE SEQUENCE [LARGE SCALE GENOMIC DNA]</scope>
    <source>
        <strain evidence="5 6">CBS 600.67</strain>
    </source>
</reference>
<feature type="domain" description="AMP-dependent synthetase/ligase" evidence="3">
    <location>
        <begin position="24"/>
        <end position="387"/>
    </location>
</feature>
<dbReference type="PRINTS" id="PR00154">
    <property type="entry name" value="AMPBINDING"/>
</dbReference>
<dbReference type="InterPro" id="IPR020459">
    <property type="entry name" value="AMP-binding"/>
</dbReference>
<evidence type="ECO:0000259" key="3">
    <source>
        <dbReference type="Pfam" id="PF00501"/>
    </source>
</evidence>
<dbReference type="InterPro" id="IPR020845">
    <property type="entry name" value="AMP-binding_CS"/>
</dbReference>
<feature type="domain" description="AMP-binding enzyme C-terminal" evidence="4">
    <location>
        <begin position="439"/>
        <end position="519"/>
    </location>
</feature>
<dbReference type="SUPFAM" id="SSF56801">
    <property type="entry name" value="Acetyl-CoA synthetase-like"/>
    <property type="match status" value="1"/>
</dbReference>
<evidence type="ECO:0000256" key="1">
    <source>
        <dbReference type="ARBA" id="ARBA00006432"/>
    </source>
</evidence>